<comment type="caution">
    <text evidence="2">The sequence shown here is derived from an EMBL/GenBank/DDBJ whole genome shotgun (WGS) entry which is preliminary data.</text>
</comment>
<dbReference type="AlphaFoldDB" id="A0AAE0EDU3"/>
<dbReference type="GO" id="GO:0048367">
    <property type="term" value="P:shoot system development"/>
    <property type="evidence" value="ECO:0007669"/>
    <property type="project" value="InterPro"/>
</dbReference>
<evidence type="ECO:0000313" key="2">
    <source>
        <dbReference type="EMBL" id="KAK3224439.1"/>
    </source>
</evidence>
<evidence type="ECO:0000313" key="3">
    <source>
        <dbReference type="Proteomes" id="UP001281410"/>
    </source>
</evidence>
<organism evidence="2 3">
    <name type="scientific">Dipteronia sinensis</name>
    <dbReference type="NCBI Taxonomy" id="43782"/>
    <lineage>
        <taxon>Eukaryota</taxon>
        <taxon>Viridiplantae</taxon>
        <taxon>Streptophyta</taxon>
        <taxon>Embryophyta</taxon>
        <taxon>Tracheophyta</taxon>
        <taxon>Spermatophyta</taxon>
        <taxon>Magnoliopsida</taxon>
        <taxon>eudicotyledons</taxon>
        <taxon>Gunneridae</taxon>
        <taxon>Pentapetalae</taxon>
        <taxon>rosids</taxon>
        <taxon>malvids</taxon>
        <taxon>Sapindales</taxon>
        <taxon>Sapindaceae</taxon>
        <taxon>Hippocastanoideae</taxon>
        <taxon>Acereae</taxon>
        <taxon>Dipteronia</taxon>
    </lineage>
</organism>
<dbReference type="GO" id="GO:0048364">
    <property type="term" value="P:root development"/>
    <property type="evidence" value="ECO:0007669"/>
    <property type="project" value="InterPro"/>
</dbReference>
<evidence type="ECO:0000256" key="1">
    <source>
        <dbReference type="SAM" id="Coils"/>
    </source>
</evidence>
<protein>
    <submittedName>
        <fullName evidence="2">Uncharacterized protein</fullName>
    </submittedName>
</protein>
<gene>
    <name evidence="2" type="ORF">Dsin_011464</name>
</gene>
<dbReference type="PANTHER" id="PTHR33070">
    <property type="entry name" value="OS06G0725500 PROTEIN"/>
    <property type="match status" value="1"/>
</dbReference>
<dbReference type="Proteomes" id="UP001281410">
    <property type="component" value="Unassembled WGS sequence"/>
</dbReference>
<dbReference type="PANTHER" id="PTHR33070:SF120">
    <property type="entry name" value="EXPRESSED PROTEIN"/>
    <property type="match status" value="1"/>
</dbReference>
<sequence>MPVMKTKSSSSSGWSLIPAASSGQHIFNEVGSVDIALCNLHRKIRKSEVKIDVQMASRRLETLDATIKDLETRLDCLFRRLIQNRVTLPNILTC</sequence>
<reference evidence="2" key="1">
    <citation type="journal article" date="2023" name="Plant J.">
        <title>Genome sequences and population genomics provide insights into the demographic history, inbreeding, and mutation load of two 'living fossil' tree species of Dipteronia.</title>
        <authorList>
            <person name="Feng Y."/>
            <person name="Comes H.P."/>
            <person name="Chen J."/>
            <person name="Zhu S."/>
            <person name="Lu R."/>
            <person name="Zhang X."/>
            <person name="Li P."/>
            <person name="Qiu J."/>
            <person name="Olsen K.M."/>
            <person name="Qiu Y."/>
        </authorList>
    </citation>
    <scope>NUCLEOTIDE SEQUENCE</scope>
    <source>
        <strain evidence="2">NBL</strain>
    </source>
</reference>
<dbReference type="EMBL" id="JANJYJ010000003">
    <property type="protein sequence ID" value="KAK3224439.1"/>
    <property type="molecule type" value="Genomic_DNA"/>
</dbReference>
<dbReference type="InterPro" id="IPR004320">
    <property type="entry name" value="BPS1_pln"/>
</dbReference>
<feature type="coiled-coil region" evidence="1">
    <location>
        <begin position="53"/>
        <end position="80"/>
    </location>
</feature>
<name>A0AAE0EDU3_9ROSI</name>
<keyword evidence="1" id="KW-0175">Coiled coil</keyword>
<proteinExistence type="predicted"/>
<accession>A0AAE0EDU3</accession>
<dbReference type="Pfam" id="PF03087">
    <property type="entry name" value="BPS1"/>
    <property type="match status" value="1"/>
</dbReference>
<keyword evidence="3" id="KW-1185">Reference proteome</keyword>